<keyword evidence="1" id="KW-0472">Membrane</keyword>
<organism evidence="2 3">
    <name type="scientific">Spiroplasma ixodetis</name>
    <dbReference type="NCBI Taxonomy" id="2141"/>
    <lineage>
        <taxon>Bacteria</taxon>
        <taxon>Bacillati</taxon>
        <taxon>Mycoplasmatota</taxon>
        <taxon>Mollicutes</taxon>
        <taxon>Entomoplasmatales</taxon>
        <taxon>Spiroplasmataceae</taxon>
        <taxon>Spiroplasma</taxon>
    </lineage>
</organism>
<gene>
    <name evidence="2" type="ORF">SAP269_00540</name>
</gene>
<evidence type="ECO:0000256" key="1">
    <source>
        <dbReference type="SAM" id="Phobius"/>
    </source>
</evidence>
<dbReference type="EMBL" id="AP028955">
    <property type="protein sequence ID" value="BET37465.1"/>
    <property type="molecule type" value="Genomic_DNA"/>
</dbReference>
<dbReference type="Proteomes" id="UP001473424">
    <property type="component" value="Chromosome"/>
</dbReference>
<feature type="transmembrane region" description="Helical" evidence="1">
    <location>
        <begin position="108"/>
        <end position="131"/>
    </location>
</feature>
<evidence type="ECO:0008006" key="4">
    <source>
        <dbReference type="Google" id="ProtNLM"/>
    </source>
</evidence>
<protein>
    <recommendedName>
        <fullName evidence="4">ECF transporter S component</fullName>
    </recommendedName>
</protein>
<accession>A0ABM8JK20</accession>
<feature type="transmembrane region" description="Helical" evidence="1">
    <location>
        <begin position="186"/>
        <end position="206"/>
    </location>
</feature>
<feature type="transmembrane region" description="Helical" evidence="1">
    <location>
        <begin position="73"/>
        <end position="96"/>
    </location>
</feature>
<feature type="transmembrane region" description="Helical" evidence="1">
    <location>
        <begin position="143"/>
        <end position="166"/>
    </location>
</feature>
<name>A0ABM8JK20_9MOLU</name>
<keyword evidence="3" id="KW-1185">Reference proteome</keyword>
<keyword evidence="1" id="KW-1133">Transmembrane helix</keyword>
<feature type="transmembrane region" description="Helical" evidence="1">
    <location>
        <begin position="36"/>
        <end position="61"/>
    </location>
</feature>
<dbReference type="RefSeq" id="WP_353306342.1">
    <property type="nucleotide sequence ID" value="NZ_AP028955.1"/>
</dbReference>
<evidence type="ECO:0000313" key="2">
    <source>
        <dbReference type="EMBL" id="BET37465.1"/>
    </source>
</evidence>
<dbReference type="Gene3D" id="1.10.1760.20">
    <property type="match status" value="1"/>
</dbReference>
<feature type="transmembrane region" description="Helical" evidence="1">
    <location>
        <begin position="5"/>
        <end position="24"/>
    </location>
</feature>
<proteinExistence type="predicted"/>
<evidence type="ECO:0000313" key="3">
    <source>
        <dbReference type="Proteomes" id="UP001473424"/>
    </source>
</evidence>
<reference evidence="3" key="1">
    <citation type="journal article" date="2024" name="FEMS Microbiol. Lett.">
        <title>Genomic insights into Spiroplasma endosymbionts that induce male-killing and protective phenotypes in the pea aphid.</title>
        <authorList>
            <person name="Arai H."/>
            <person name="Legeai F."/>
            <person name="Kageyama D."/>
            <person name="Sugio A."/>
            <person name="Simon J.C."/>
        </authorList>
    </citation>
    <scope>NUCLEOTIDE SEQUENCE [LARGE SCALE GENOMIC DNA]</scope>
    <source>
        <strain evidence="3">sAp269</strain>
    </source>
</reference>
<sequence>MNVLLLNIIGGVLILIIFLLITVFDYKDNKKKIKQIKFICLSGIMLALAVSLNTTGALMLKSLSFSKYFEIKLGNFILVLIGFFCGGILGFLSGIASDFLGLLFSTGGASPCLFFTFTSILLCILPYYLVLNFSKIYYSKKTFYWYFPIAYAITSLIITGTDPIALKILFPGLPPLWLMYFPLRVIKYPIDLTVNVFLIVTCYSALKKTWNLENQFKKYYFATDPQSLQYNRVPEE</sequence>
<keyword evidence="1" id="KW-0812">Transmembrane</keyword>